<dbReference type="PANTHER" id="PTHR40077:SF1">
    <property type="entry name" value="MEMBRANE PROTEIN"/>
    <property type="match status" value="1"/>
</dbReference>
<keyword evidence="3 6" id="KW-0812">Transmembrane</keyword>
<sequence>MSILSSPLRLFRTVAVAEAVTWALLLVGMFLKYVTETTDVAVSVFGMVHGVVFIAYMLTALVVWVDQRWSAVRGLLGLAAAVPPFFTILFDRATEKRGLLDTRWRLADGGATPAGPAEKAVAGLLRRPARAAVGGLVAVAALTAVALAVGPPVG</sequence>
<keyword evidence="2" id="KW-1003">Cell membrane</keyword>
<evidence type="ECO:0000313" key="8">
    <source>
        <dbReference type="EMBL" id="QVT81817.1"/>
    </source>
</evidence>
<evidence type="ECO:0000256" key="1">
    <source>
        <dbReference type="ARBA" id="ARBA00004651"/>
    </source>
</evidence>
<evidence type="ECO:0000256" key="3">
    <source>
        <dbReference type="ARBA" id="ARBA00022692"/>
    </source>
</evidence>
<evidence type="ECO:0000256" key="5">
    <source>
        <dbReference type="ARBA" id="ARBA00023136"/>
    </source>
</evidence>
<feature type="domain" description="DUF3817" evidence="7">
    <location>
        <begin position="8"/>
        <end position="95"/>
    </location>
</feature>
<dbReference type="Proteomes" id="UP000679307">
    <property type="component" value="Chromosome"/>
</dbReference>
<dbReference type="PANTHER" id="PTHR40077">
    <property type="entry name" value="MEMBRANE PROTEIN-RELATED"/>
    <property type="match status" value="1"/>
</dbReference>
<evidence type="ECO:0000313" key="9">
    <source>
        <dbReference type="Proteomes" id="UP000679307"/>
    </source>
</evidence>
<evidence type="ECO:0000259" key="7">
    <source>
        <dbReference type="Pfam" id="PF12823"/>
    </source>
</evidence>
<dbReference type="EMBL" id="CP075371">
    <property type="protein sequence ID" value="QVT81817.1"/>
    <property type="molecule type" value="Genomic_DNA"/>
</dbReference>
<evidence type="ECO:0000256" key="4">
    <source>
        <dbReference type="ARBA" id="ARBA00022989"/>
    </source>
</evidence>
<feature type="transmembrane region" description="Helical" evidence="6">
    <location>
        <begin position="71"/>
        <end position="90"/>
    </location>
</feature>
<keyword evidence="4 6" id="KW-1133">Transmembrane helix</keyword>
<dbReference type="RefSeq" id="WP_214057127.1">
    <property type="nucleotide sequence ID" value="NZ_BAAAHS010000028.1"/>
</dbReference>
<keyword evidence="5 6" id="KW-0472">Membrane</keyword>
<dbReference type="Pfam" id="PF12823">
    <property type="entry name" value="DUF3817"/>
    <property type="match status" value="1"/>
</dbReference>
<proteinExistence type="predicted"/>
<reference evidence="8 9" key="1">
    <citation type="submission" date="2021-05" db="EMBL/GenBank/DDBJ databases">
        <title>Complete genome of Nocardioides aquaticus KCTC 9944T isolated from meromictic and hypersaline Ekho Lake, Antarctica.</title>
        <authorList>
            <person name="Hwang K."/>
            <person name="Kim K.M."/>
            <person name="Choe H."/>
        </authorList>
    </citation>
    <scope>NUCLEOTIDE SEQUENCE [LARGE SCALE GENOMIC DNA]</scope>
    <source>
        <strain evidence="8 9">KCTC 9944</strain>
    </source>
</reference>
<dbReference type="NCBIfam" id="TIGR03954">
    <property type="entry name" value="integ_memb_HG"/>
    <property type="match status" value="1"/>
</dbReference>
<gene>
    <name evidence="8" type="ORF">ENKNEFLB_04235</name>
</gene>
<name>A0ABX8ENT8_9ACTN</name>
<keyword evidence="9" id="KW-1185">Reference proteome</keyword>
<feature type="transmembrane region" description="Helical" evidence="6">
    <location>
        <begin position="131"/>
        <end position="150"/>
    </location>
</feature>
<feature type="transmembrane region" description="Helical" evidence="6">
    <location>
        <begin position="41"/>
        <end position="65"/>
    </location>
</feature>
<protein>
    <recommendedName>
        <fullName evidence="7">DUF3817 domain-containing protein</fullName>
    </recommendedName>
</protein>
<evidence type="ECO:0000256" key="2">
    <source>
        <dbReference type="ARBA" id="ARBA00022475"/>
    </source>
</evidence>
<evidence type="ECO:0000256" key="6">
    <source>
        <dbReference type="SAM" id="Phobius"/>
    </source>
</evidence>
<dbReference type="InterPro" id="IPR023845">
    <property type="entry name" value="DUF3817_TM"/>
</dbReference>
<feature type="transmembrane region" description="Helical" evidence="6">
    <location>
        <begin position="14"/>
        <end position="34"/>
    </location>
</feature>
<comment type="subcellular location">
    <subcellularLocation>
        <location evidence="1">Cell membrane</location>
        <topology evidence="1">Multi-pass membrane protein</topology>
    </subcellularLocation>
</comment>
<accession>A0ABX8ENT8</accession>
<organism evidence="8 9">
    <name type="scientific">Nocardioides aquaticus</name>
    <dbReference type="NCBI Taxonomy" id="160826"/>
    <lineage>
        <taxon>Bacteria</taxon>
        <taxon>Bacillati</taxon>
        <taxon>Actinomycetota</taxon>
        <taxon>Actinomycetes</taxon>
        <taxon>Propionibacteriales</taxon>
        <taxon>Nocardioidaceae</taxon>
        <taxon>Nocardioides</taxon>
    </lineage>
</organism>